<keyword evidence="2" id="KW-1185">Reference proteome</keyword>
<dbReference type="AlphaFoldDB" id="A0A409YIR5"/>
<comment type="caution">
    <text evidence="1">The sequence shown here is derived from an EMBL/GenBank/DDBJ whole genome shotgun (WGS) entry which is preliminary data.</text>
</comment>
<protein>
    <submittedName>
        <fullName evidence="1">Uncharacterized protein</fullName>
    </submittedName>
</protein>
<gene>
    <name evidence="1" type="ORF">CVT24_002302</name>
</gene>
<dbReference type="Proteomes" id="UP000284842">
    <property type="component" value="Unassembled WGS sequence"/>
</dbReference>
<reference evidence="1 2" key="1">
    <citation type="journal article" date="2018" name="Evol. Lett.">
        <title>Horizontal gene cluster transfer increased hallucinogenic mushroom diversity.</title>
        <authorList>
            <person name="Reynolds H.T."/>
            <person name="Vijayakumar V."/>
            <person name="Gluck-Thaler E."/>
            <person name="Korotkin H.B."/>
            <person name="Matheny P.B."/>
            <person name="Slot J.C."/>
        </authorList>
    </citation>
    <scope>NUCLEOTIDE SEQUENCE [LARGE SCALE GENOMIC DNA]</scope>
    <source>
        <strain evidence="1 2">2629</strain>
    </source>
</reference>
<organism evidence="1 2">
    <name type="scientific">Panaeolus cyanescens</name>
    <dbReference type="NCBI Taxonomy" id="181874"/>
    <lineage>
        <taxon>Eukaryota</taxon>
        <taxon>Fungi</taxon>
        <taxon>Dikarya</taxon>
        <taxon>Basidiomycota</taxon>
        <taxon>Agaricomycotina</taxon>
        <taxon>Agaricomycetes</taxon>
        <taxon>Agaricomycetidae</taxon>
        <taxon>Agaricales</taxon>
        <taxon>Agaricineae</taxon>
        <taxon>Galeropsidaceae</taxon>
        <taxon>Panaeolus</taxon>
    </lineage>
</organism>
<accession>A0A409YIR5</accession>
<sequence>MAHKAATFPATHIAGRPVSRAGRINVNMPNISTLYTFLFFTLVCHLQVLPYARGKETNFRLDISKINPPPSRPLAERISDCESKLKDQIEAMTQALNSASNPDSLKRVGGEAVSIPAIQADLDILKSVVLPITSISKLGKGIITDIDMNKKEVHLAEAFFSQLKQWEQEYELLRAIATIYLDATDTWHIETSSRHSTVREYTPVHDKHVNLYTVIDTRIIVPLPNMIDFVINNEPRRLSSLGNLRQTLTGLLIVRES</sequence>
<proteinExistence type="predicted"/>
<dbReference type="EMBL" id="NHTK01001135">
    <property type="protein sequence ID" value="PPR02880.1"/>
    <property type="molecule type" value="Genomic_DNA"/>
</dbReference>
<evidence type="ECO:0000313" key="1">
    <source>
        <dbReference type="EMBL" id="PPR02880.1"/>
    </source>
</evidence>
<name>A0A409YIR5_9AGAR</name>
<dbReference type="InParanoid" id="A0A409YIR5"/>
<evidence type="ECO:0000313" key="2">
    <source>
        <dbReference type="Proteomes" id="UP000284842"/>
    </source>
</evidence>